<keyword evidence="1" id="KW-0175">Coiled coil</keyword>
<feature type="non-terminal residue" evidence="2">
    <location>
        <position position="79"/>
    </location>
</feature>
<protein>
    <submittedName>
        <fullName evidence="2">Uncharacterized protein</fullName>
    </submittedName>
</protein>
<gene>
    <name evidence="2" type="ORF">LCGC14_2644780</name>
</gene>
<feature type="coiled-coil region" evidence="1">
    <location>
        <begin position="12"/>
        <end position="60"/>
    </location>
</feature>
<evidence type="ECO:0000313" key="2">
    <source>
        <dbReference type="EMBL" id="KKK98238.1"/>
    </source>
</evidence>
<proteinExistence type="predicted"/>
<evidence type="ECO:0000256" key="1">
    <source>
        <dbReference type="SAM" id="Coils"/>
    </source>
</evidence>
<name>A0A0F8ZWI7_9ZZZZ</name>
<accession>A0A0F8ZWI7</accession>
<dbReference type="EMBL" id="LAZR01045706">
    <property type="protein sequence ID" value="KKK98238.1"/>
    <property type="molecule type" value="Genomic_DNA"/>
</dbReference>
<sequence>MNQLNNQPDTELEMLRKKVYQLEDERRMYIEEKDLFKQQIKELKAEKFKAIEIIEKIRDQHCDSDPLRKLLNEAQKTLE</sequence>
<reference evidence="2" key="1">
    <citation type="journal article" date="2015" name="Nature">
        <title>Complex archaea that bridge the gap between prokaryotes and eukaryotes.</title>
        <authorList>
            <person name="Spang A."/>
            <person name="Saw J.H."/>
            <person name="Jorgensen S.L."/>
            <person name="Zaremba-Niedzwiedzka K."/>
            <person name="Martijn J."/>
            <person name="Lind A.E."/>
            <person name="van Eijk R."/>
            <person name="Schleper C."/>
            <person name="Guy L."/>
            <person name="Ettema T.J."/>
        </authorList>
    </citation>
    <scope>NUCLEOTIDE SEQUENCE</scope>
</reference>
<organism evidence="2">
    <name type="scientific">marine sediment metagenome</name>
    <dbReference type="NCBI Taxonomy" id="412755"/>
    <lineage>
        <taxon>unclassified sequences</taxon>
        <taxon>metagenomes</taxon>
        <taxon>ecological metagenomes</taxon>
    </lineage>
</organism>
<dbReference type="AlphaFoldDB" id="A0A0F8ZWI7"/>
<comment type="caution">
    <text evidence="2">The sequence shown here is derived from an EMBL/GenBank/DDBJ whole genome shotgun (WGS) entry which is preliminary data.</text>
</comment>